<dbReference type="EMBL" id="JBHUIT010000031">
    <property type="protein sequence ID" value="MFD2257499.1"/>
    <property type="molecule type" value="Genomic_DNA"/>
</dbReference>
<feature type="compositionally biased region" description="Low complexity" evidence="2">
    <location>
        <begin position="197"/>
        <end position="206"/>
    </location>
</feature>
<evidence type="ECO:0000313" key="3">
    <source>
        <dbReference type="EMBL" id="MFD2257499.1"/>
    </source>
</evidence>
<keyword evidence="1" id="KW-0175">Coiled coil</keyword>
<organism evidence="3 4">
    <name type="scientific">Luteolibacter algae</name>
    <dbReference type="NCBI Taxonomy" id="454151"/>
    <lineage>
        <taxon>Bacteria</taxon>
        <taxon>Pseudomonadati</taxon>
        <taxon>Verrucomicrobiota</taxon>
        <taxon>Verrucomicrobiia</taxon>
        <taxon>Verrucomicrobiales</taxon>
        <taxon>Verrucomicrobiaceae</taxon>
        <taxon>Luteolibacter</taxon>
    </lineage>
</organism>
<name>A0ABW5DAE2_9BACT</name>
<keyword evidence="4" id="KW-1185">Reference proteome</keyword>
<evidence type="ECO:0000313" key="4">
    <source>
        <dbReference type="Proteomes" id="UP001597375"/>
    </source>
</evidence>
<feature type="region of interest" description="Disordered" evidence="2">
    <location>
        <begin position="197"/>
        <end position="226"/>
    </location>
</feature>
<dbReference type="Proteomes" id="UP001597375">
    <property type="component" value="Unassembled WGS sequence"/>
</dbReference>
<gene>
    <name evidence="3" type="ORF">ACFSSA_12520</name>
</gene>
<dbReference type="RefSeq" id="WP_386820801.1">
    <property type="nucleotide sequence ID" value="NZ_JBHUIT010000031.1"/>
</dbReference>
<accession>A0ABW5DAE2</accession>
<feature type="coiled-coil region" evidence="1">
    <location>
        <begin position="7"/>
        <end position="55"/>
    </location>
</feature>
<evidence type="ECO:0000256" key="2">
    <source>
        <dbReference type="SAM" id="MobiDB-lite"/>
    </source>
</evidence>
<reference evidence="4" key="1">
    <citation type="journal article" date="2019" name="Int. J. Syst. Evol. Microbiol.">
        <title>The Global Catalogue of Microorganisms (GCM) 10K type strain sequencing project: providing services to taxonomists for standard genome sequencing and annotation.</title>
        <authorList>
            <consortium name="The Broad Institute Genomics Platform"/>
            <consortium name="The Broad Institute Genome Sequencing Center for Infectious Disease"/>
            <person name="Wu L."/>
            <person name="Ma J."/>
        </authorList>
    </citation>
    <scope>NUCLEOTIDE SEQUENCE [LARGE SCALE GENOMIC DNA]</scope>
    <source>
        <strain evidence="4">CGMCC 4.7106</strain>
    </source>
</reference>
<protein>
    <submittedName>
        <fullName evidence="3">Uncharacterized protein</fullName>
    </submittedName>
</protein>
<comment type="caution">
    <text evidence="3">The sequence shown here is derived from an EMBL/GenBank/DDBJ whole genome shotgun (WGS) entry which is preliminary data.</text>
</comment>
<proteinExistence type="predicted"/>
<evidence type="ECO:0000256" key="1">
    <source>
        <dbReference type="SAM" id="Coils"/>
    </source>
</evidence>
<sequence>MAKIPLLKETASQLEETTAQNKALSARISVRQKSILELEEQLERLSEEFEGYKNQYRAQVRGEAEGTFIEELNTASGTVYYRVEVRKVTAVGIEVRHRDGHKRIPFEELPEEMQDHFQFDKEQMVAALEKENRQRRIHEAQVAKAYAAADVIAAKRKEEEQEKYLKRKQDEINAKQLQLSNIEREIEQLESDVTSAESAAHAARSSGRMHLNKSGAARAALSRKRSEHSRLAAEIAGLQSSL</sequence>